<dbReference type="PANTHER" id="PTHR36690:SF2">
    <property type="entry name" value="PROTEIN FAM237A"/>
    <property type="match status" value="1"/>
</dbReference>
<dbReference type="EMBL" id="CM004483">
    <property type="protein sequence ID" value="OCT61354.1"/>
    <property type="molecule type" value="Genomic_DNA"/>
</dbReference>
<sequence length="200" mass="22713">MSSRNSGREYYSMQLTGSLLFLGIFVIPAICCHGQVDPLALGRADSQCWETSTAILLEMKKPRIADTVSGFWDLMIYLKSSENIKHGILFWDLAQLFWDIYVECVLSRTHGLGRRQLNDGNKEITNLISHLTLKNSNFYQLDSDLQLAVSGEPFSQKTYSRGQRSMLPQKKSLSEELIGIRVHKSESRLLGSIQRGVKRK</sequence>
<protein>
    <recommendedName>
        <fullName evidence="3">Family with sequence similarity 237 member A</fullName>
    </recommendedName>
</protein>
<dbReference type="PANTHER" id="PTHR36690">
    <property type="entry name" value="PROTEIN FAM237A"/>
    <property type="match status" value="1"/>
</dbReference>
<dbReference type="AlphaFoldDB" id="A0A974H1E8"/>
<accession>A0A974H1E8</accession>
<dbReference type="Proteomes" id="UP000694892">
    <property type="component" value="Chromosome 9_10S"/>
</dbReference>
<evidence type="ECO:0000313" key="1">
    <source>
        <dbReference type="EMBL" id="OCT61354.1"/>
    </source>
</evidence>
<proteinExistence type="predicted"/>
<gene>
    <name evidence="1" type="ORF">XELAEV_18047376mg</name>
</gene>
<reference evidence="2" key="1">
    <citation type="journal article" date="2016" name="Nature">
        <title>Genome evolution in the allotetraploid frog Xenopus laevis.</title>
        <authorList>
            <person name="Session A.M."/>
            <person name="Uno Y."/>
            <person name="Kwon T."/>
            <person name="Chapman J.A."/>
            <person name="Toyoda A."/>
            <person name="Takahashi S."/>
            <person name="Fukui A."/>
            <person name="Hikosaka A."/>
            <person name="Suzuki A."/>
            <person name="Kondo M."/>
            <person name="van Heeringen S.J."/>
            <person name="Quigley I."/>
            <person name="Heinz S."/>
            <person name="Ogino H."/>
            <person name="Ochi H."/>
            <person name="Hellsten U."/>
            <person name="Lyons J.B."/>
            <person name="Simakov O."/>
            <person name="Putnam N."/>
            <person name="Stites J."/>
            <person name="Kuroki Y."/>
            <person name="Tanaka T."/>
            <person name="Michiue T."/>
            <person name="Watanabe M."/>
            <person name="Bogdanovic O."/>
            <person name="Lister R."/>
            <person name="Georgiou G."/>
            <person name="Paranjpe S.S."/>
            <person name="van Kruijsbergen I."/>
            <person name="Shu S."/>
            <person name="Carlson J."/>
            <person name="Kinoshita T."/>
            <person name="Ohta Y."/>
            <person name="Mawaribuchi S."/>
            <person name="Jenkins J."/>
            <person name="Grimwood J."/>
            <person name="Schmutz J."/>
            <person name="Mitros T."/>
            <person name="Mozaffari S.V."/>
            <person name="Suzuki Y."/>
            <person name="Haramoto Y."/>
            <person name="Yamamoto T.S."/>
            <person name="Takagi C."/>
            <person name="Heald R."/>
            <person name="Miller K."/>
            <person name="Haudenschild C."/>
            <person name="Kitzman J."/>
            <person name="Nakayama T."/>
            <person name="Izutsu Y."/>
            <person name="Robert J."/>
            <person name="Fortriede J."/>
            <person name="Burns K."/>
            <person name="Lotay V."/>
            <person name="Karimi K."/>
            <person name="Yasuoka Y."/>
            <person name="Dichmann D.S."/>
            <person name="Flajnik M.F."/>
            <person name="Houston D.W."/>
            <person name="Shendure J."/>
            <person name="DuPasquier L."/>
            <person name="Vize P.D."/>
            <person name="Zorn A.M."/>
            <person name="Ito M."/>
            <person name="Marcotte E.M."/>
            <person name="Wallingford J.B."/>
            <person name="Ito Y."/>
            <person name="Asashima M."/>
            <person name="Ueno N."/>
            <person name="Matsuda Y."/>
            <person name="Veenstra G.J."/>
            <person name="Fujiyama A."/>
            <person name="Harland R.M."/>
            <person name="Taira M."/>
            <person name="Rokhsar D.S."/>
        </authorList>
    </citation>
    <scope>NUCLEOTIDE SEQUENCE [LARGE SCALE GENOMIC DNA]</scope>
    <source>
        <strain evidence="2">J</strain>
    </source>
</reference>
<name>A0A974H1E8_XENLA</name>
<dbReference type="InterPro" id="IPR040439">
    <property type="entry name" value="FAM237A/B"/>
</dbReference>
<evidence type="ECO:0008006" key="3">
    <source>
        <dbReference type="Google" id="ProtNLM"/>
    </source>
</evidence>
<organism evidence="1 2">
    <name type="scientific">Xenopus laevis</name>
    <name type="common">African clawed frog</name>
    <dbReference type="NCBI Taxonomy" id="8355"/>
    <lineage>
        <taxon>Eukaryota</taxon>
        <taxon>Metazoa</taxon>
        <taxon>Chordata</taxon>
        <taxon>Craniata</taxon>
        <taxon>Vertebrata</taxon>
        <taxon>Euteleostomi</taxon>
        <taxon>Amphibia</taxon>
        <taxon>Batrachia</taxon>
        <taxon>Anura</taxon>
        <taxon>Pipoidea</taxon>
        <taxon>Pipidae</taxon>
        <taxon>Xenopodinae</taxon>
        <taxon>Xenopus</taxon>
        <taxon>Xenopus</taxon>
    </lineage>
</organism>
<evidence type="ECO:0000313" key="2">
    <source>
        <dbReference type="Proteomes" id="UP000694892"/>
    </source>
</evidence>